<feature type="region of interest" description="Disordered" evidence="1">
    <location>
        <begin position="547"/>
        <end position="567"/>
    </location>
</feature>
<feature type="compositionally biased region" description="Basic and acidic residues" evidence="1">
    <location>
        <begin position="887"/>
        <end position="900"/>
    </location>
</feature>
<feature type="compositionally biased region" description="Polar residues" evidence="1">
    <location>
        <begin position="917"/>
        <end position="928"/>
    </location>
</feature>
<organism evidence="2 3">
    <name type="scientific">Hortaea werneckii</name>
    <name type="common">Black yeast</name>
    <name type="synonym">Cladosporium werneckii</name>
    <dbReference type="NCBI Taxonomy" id="91943"/>
    <lineage>
        <taxon>Eukaryota</taxon>
        <taxon>Fungi</taxon>
        <taxon>Dikarya</taxon>
        <taxon>Ascomycota</taxon>
        <taxon>Pezizomycotina</taxon>
        <taxon>Dothideomycetes</taxon>
        <taxon>Dothideomycetidae</taxon>
        <taxon>Mycosphaerellales</taxon>
        <taxon>Teratosphaeriaceae</taxon>
        <taxon>Hortaea</taxon>
    </lineage>
</organism>
<proteinExistence type="predicted"/>
<dbReference type="AlphaFoldDB" id="A0A3M7FPW7"/>
<feature type="compositionally biased region" description="Basic and acidic residues" evidence="1">
    <location>
        <begin position="171"/>
        <end position="180"/>
    </location>
</feature>
<feature type="compositionally biased region" description="Polar residues" evidence="1">
    <location>
        <begin position="809"/>
        <end position="823"/>
    </location>
</feature>
<dbReference type="OrthoDB" id="3896424at2759"/>
<dbReference type="VEuPathDB" id="FungiDB:BTJ68_07767"/>
<sequence>MSWRFKLCGQDEDESVVVPKPTLDDDHAILLRFRYSIPKDEKLHFHFGDEDCKKLRPFKDLYERWTLEKVDGRIVFLHSKAPLRLASRPLAKGHSGPEEHTAVGNELHVVSEDDGRSETEIAAKEKVDEQYDTSGDREQSPVEPQAGDDSDGPDYVSENDEQSDNGPQVEKNSDEQHDVSDNTEQSQVKTQAEENSDDQYDVAKDNEESQIKLKADEARDLGNEAQGHLAIATAEPQNVAGEKYMVLIQGGTHPHGISTPAVGKTDHQCKIRFRVDQHGDSRRDWSNFVFQPQEFMTSQTTLLREISGIVKERLAGDLQGKADERKNLAKRYRRIFFRLSVSVDANGRVEIDLHDPKYGLRFRTVQDLLLLPDVKGSQLEVIVRAGSKLVEQPADSSERRASRTQLEQIAAANMIEAIPLDEKVSSSVFRRIGDYKAVNSNSGGQPYAHPLIAEVESHRIELRKGDASIFGDELLGDVRNGDNAPTGMTALKDYILAPQYIVKAPDALNKTNLFALIREAGHPMDDLEKLPILPALSFNLFPLDASSPTADKSPRSQVSGDTNRSSDPMTAVVRFVNHLTSDKGRELVFDNNTELAFEENDTYAGAEKAVIASTEEHRDRSNGWDAFKPDSMIPCYLELFVRPQLPAPQKLFRIPTTGEGSDAKMMGFLSPQEVNKGPKRLIFKLCGSIERLVIEEPRRWLGEFPAAEHEREKRIARRLALRPETHSLRSHLAEEDCDETRPFDDLNEAFELGDYLNREIFLHTVQRERLVSSGSGQLEAIVVDYPEEQQAVARSKQDFKATSKPGSIRTDQYQGSKTTSSKSIDAGPAYAGHWPGSQKPVKHKPTPAGDSKAAKANDSAKPLQGPTLPVKKTPKFENQRRAAISKHTQDTLKKEGEARHASRKQQLNDPDGDKLENNTMRHQKTPASENKKSGKERLNVSAPTKGKHPMREPGLGDAASQPTTTQRMKKRKEETVTSDSDYVSGDESGGQLPKKKFKIDKPSLKSSKVGKKAR</sequence>
<name>A0A3M7FPW7_HORWE</name>
<reference evidence="2 3" key="1">
    <citation type="journal article" date="2018" name="BMC Genomics">
        <title>Genomic evidence for intraspecific hybridization in a clonal and extremely halotolerant yeast.</title>
        <authorList>
            <person name="Gostincar C."/>
            <person name="Stajich J.E."/>
            <person name="Zupancic J."/>
            <person name="Zalar P."/>
            <person name="Gunde-Cimerman N."/>
        </authorList>
    </citation>
    <scope>NUCLEOTIDE SEQUENCE [LARGE SCALE GENOMIC DNA]</scope>
    <source>
        <strain evidence="2 3">EXF-2788</strain>
    </source>
</reference>
<protein>
    <submittedName>
        <fullName evidence="2">Uncharacterized protein</fullName>
    </submittedName>
</protein>
<comment type="caution">
    <text evidence="2">The sequence shown here is derived from an EMBL/GenBank/DDBJ whole genome shotgun (WGS) entry which is preliminary data.</text>
</comment>
<evidence type="ECO:0000256" key="1">
    <source>
        <dbReference type="SAM" id="MobiDB-lite"/>
    </source>
</evidence>
<dbReference type="EMBL" id="QWIR01000047">
    <property type="protein sequence ID" value="RMY90855.1"/>
    <property type="molecule type" value="Genomic_DNA"/>
</dbReference>
<feature type="compositionally biased region" description="Low complexity" evidence="1">
    <location>
        <begin position="848"/>
        <end position="861"/>
    </location>
</feature>
<dbReference type="Proteomes" id="UP000268823">
    <property type="component" value="Unassembled WGS sequence"/>
</dbReference>
<feature type="compositionally biased region" description="Acidic residues" evidence="1">
    <location>
        <begin position="146"/>
        <end position="163"/>
    </location>
</feature>
<feature type="compositionally biased region" description="Basic and acidic residues" evidence="1">
    <location>
        <begin position="929"/>
        <end position="938"/>
    </location>
</feature>
<accession>A0A3M7FPW7</accession>
<feature type="region of interest" description="Disordered" evidence="1">
    <location>
        <begin position="794"/>
        <end position="1014"/>
    </location>
</feature>
<evidence type="ECO:0000313" key="3">
    <source>
        <dbReference type="Proteomes" id="UP000268823"/>
    </source>
</evidence>
<feature type="compositionally biased region" description="Basic and acidic residues" evidence="1">
    <location>
        <begin position="109"/>
        <end position="140"/>
    </location>
</feature>
<gene>
    <name evidence="2" type="ORF">D0861_03444</name>
</gene>
<feature type="region of interest" description="Disordered" evidence="1">
    <location>
        <begin position="88"/>
        <end position="208"/>
    </location>
</feature>
<evidence type="ECO:0000313" key="2">
    <source>
        <dbReference type="EMBL" id="RMY90855.1"/>
    </source>
</evidence>